<dbReference type="InterPro" id="IPR032716">
    <property type="entry name" value="ACC_epsilon"/>
</dbReference>
<keyword evidence="2" id="KW-1185">Reference proteome</keyword>
<dbReference type="Pfam" id="PF13822">
    <property type="entry name" value="ACC_epsilon"/>
    <property type="match status" value="1"/>
</dbReference>
<dbReference type="RefSeq" id="WP_141365014.1">
    <property type="nucleotide sequence ID" value="NZ_BAAAJL010000006.1"/>
</dbReference>
<protein>
    <recommendedName>
        <fullName evidence="3">Acyl-CoA carboxylase subunit epsilon</fullName>
    </recommendedName>
</protein>
<dbReference type="AlphaFoldDB" id="A0A4Y4DQ03"/>
<organism evidence="1 2">
    <name type="scientific">Glutamicibacter uratoxydans</name>
    <name type="common">Arthrobacter uratoxydans</name>
    <dbReference type="NCBI Taxonomy" id="43667"/>
    <lineage>
        <taxon>Bacteria</taxon>
        <taxon>Bacillati</taxon>
        <taxon>Actinomycetota</taxon>
        <taxon>Actinomycetes</taxon>
        <taxon>Micrococcales</taxon>
        <taxon>Micrococcaceae</taxon>
        <taxon>Glutamicibacter</taxon>
    </lineage>
</organism>
<proteinExistence type="predicted"/>
<evidence type="ECO:0008006" key="3">
    <source>
        <dbReference type="Google" id="ProtNLM"/>
    </source>
</evidence>
<reference evidence="1 2" key="1">
    <citation type="submission" date="2019-06" db="EMBL/GenBank/DDBJ databases">
        <title>Whole genome shotgun sequence of Glutamicibacter uratoxydans NBRC 15515.</title>
        <authorList>
            <person name="Hosoyama A."/>
            <person name="Uohara A."/>
            <person name="Ohji S."/>
            <person name="Ichikawa N."/>
        </authorList>
    </citation>
    <scope>NUCLEOTIDE SEQUENCE [LARGE SCALE GENOMIC DNA]</scope>
    <source>
        <strain evidence="1 2">NBRC 15515</strain>
    </source>
</reference>
<dbReference type="GO" id="GO:0003989">
    <property type="term" value="F:acetyl-CoA carboxylase activity"/>
    <property type="evidence" value="ECO:0007669"/>
    <property type="project" value="InterPro"/>
</dbReference>
<evidence type="ECO:0000313" key="1">
    <source>
        <dbReference type="EMBL" id="GED06693.1"/>
    </source>
</evidence>
<dbReference type="GO" id="GO:0004658">
    <property type="term" value="F:propionyl-CoA carboxylase activity"/>
    <property type="evidence" value="ECO:0007669"/>
    <property type="project" value="InterPro"/>
</dbReference>
<evidence type="ECO:0000313" key="2">
    <source>
        <dbReference type="Proteomes" id="UP000316612"/>
    </source>
</evidence>
<dbReference type="EMBL" id="BJNY01000012">
    <property type="protein sequence ID" value="GED06693.1"/>
    <property type="molecule type" value="Genomic_DNA"/>
</dbReference>
<sequence length="73" mass="7976">MDQLAASTDAAQICITKGNPTAEELAAVTALLTAMGNARSNEQEQAAPPKRMTLLRRRRALTTPRLSWNLGRR</sequence>
<accession>A0A4Y4DQ03</accession>
<comment type="caution">
    <text evidence="1">The sequence shown here is derived from an EMBL/GenBank/DDBJ whole genome shotgun (WGS) entry which is preliminary data.</text>
</comment>
<gene>
    <name evidence="1" type="ORF">AUR04nite_22250</name>
</gene>
<name>A0A4Y4DQ03_GLUUR</name>
<dbReference type="Proteomes" id="UP000316612">
    <property type="component" value="Unassembled WGS sequence"/>
</dbReference>